<proteinExistence type="predicted"/>
<name>A0A5J5I6D0_9SPHN</name>
<dbReference type="Proteomes" id="UP000326364">
    <property type="component" value="Unassembled WGS sequence"/>
</dbReference>
<evidence type="ECO:0000259" key="3">
    <source>
        <dbReference type="Pfam" id="PF20473"/>
    </source>
</evidence>
<comment type="caution">
    <text evidence="5">The sequence shown here is derived from an EMBL/GenBank/DDBJ whole genome shotgun (WGS) entry which is preliminary data.</text>
</comment>
<dbReference type="EMBL" id="VYQA01000004">
    <property type="protein sequence ID" value="KAA9031340.1"/>
    <property type="molecule type" value="Genomic_DNA"/>
</dbReference>
<evidence type="ECO:0000259" key="1">
    <source>
        <dbReference type="Pfam" id="PF20466"/>
    </source>
</evidence>
<evidence type="ECO:0000313" key="5">
    <source>
        <dbReference type="EMBL" id="KAA9031340.1"/>
    </source>
</evidence>
<dbReference type="EMBL" id="VYQB01000004">
    <property type="protein sequence ID" value="KAA9018768.1"/>
    <property type="molecule type" value="Genomic_DNA"/>
</dbReference>
<feature type="domain" description="MmeI-like DNA-methyltransferase" evidence="3">
    <location>
        <begin position="2"/>
        <end position="50"/>
    </location>
</feature>
<evidence type="ECO:0008006" key="8">
    <source>
        <dbReference type="Google" id="ProtNLM"/>
    </source>
</evidence>
<organism evidence="5 6">
    <name type="scientific">Sphingobium limneticum</name>
    <dbReference type="NCBI Taxonomy" id="1007511"/>
    <lineage>
        <taxon>Bacteria</taxon>
        <taxon>Pseudomonadati</taxon>
        <taxon>Pseudomonadota</taxon>
        <taxon>Alphaproteobacteria</taxon>
        <taxon>Sphingomonadales</taxon>
        <taxon>Sphingomonadaceae</taxon>
        <taxon>Sphingobium</taxon>
    </lineage>
</organism>
<dbReference type="AlphaFoldDB" id="A0A5J5I6D0"/>
<keyword evidence="7" id="KW-1185">Reference proteome</keyword>
<evidence type="ECO:0000259" key="2">
    <source>
        <dbReference type="Pfam" id="PF20467"/>
    </source>
</evidence>
<dbReference type="Pfam" id="PF20473">
    <property type="entry name" value="MmeI_Mtase"/>
    <property type="match status" value="1"/>
</dbReference>
<dbReference type="InterPro" id="IPR046816">
    <property type="entry name" value="MmeI_Mtase"/>
</dbReference>
<feature type="domain" description="MmeI-like target recognition" evidence="1">
    <location>
        <begin position="79"/>
        <end position="280"/>
    </location>
</feature>
<feature type="domain" description="MmeI-like C-terminal" evidence="2">
    <location>
        <begin position="283"/>
        <end position="362"/>
    </location>
</feature>
<sequence length="363" mass="41036">MAQLWPLLFREGMEIAFAHRPFVWPGRAAVHCVIVGLASQASAPRERRLFSYADAKGAPVETRHGALTAYLFDASAADRQLVVREEGRPINGARRIISGSQPIDGGHLIFNADERDAFLSRDPAAHLFLRPFMGAEEYLNGGQRWILALHDVGPAQLKQMPHVRDRLRLVREFRQQSRRASTIAIAETPSKFNVTVVPDAPFLAIPEVSSERRDYIPIGWLEPPVIPSNKLRLLPDATLWDFALLTSRMHMAWSIQVGGRLKSDYQYSIGLNYNCFPWPDATPIQRTHVEAFAQAILDARTLPKNAGSTLADLYDPDTMPIELRRAHRDLDQAVDRLYRRASFPSDRARVEHLFTLYQQLASQ</sequence>
<accession>A0A5J5I6D0</accession>
<dbReference type="Pfam" id="PF20467">
    <property type="entry name" value="MmeI_C"/>
    <property type="match status" value="1"/>
</dbReference>
<dbReference type="Proteomes" id="UP000325933">
    <property type="component" value="Unassembled WGS sequence"/>
</dbReference>
<evidence type="ECO:0000313" key="4">
    <source>
        <dbReference type="EMBL" id="KAA9018768.1"/>
    </source>
</evidence>
<reference evidence="6 7" key="1">
    <citation type="submission" date="2019-09" db="EMBL/GenBank/DDBJ databases">
        <authorList>
            <person name="Feng G."/>
        </authorList>
    </citation>
    <scope>NUCLEOTIDE SEQUENCE [LARGE SCALE GENOMIC DNA]</scope>
    <source>
        <strain evidence="5 6">KACC 19283</strain>
        <strain evidence="4 7">KACC 19284</strain>
    </source>
</reference>
<dbReference type="InterPro" id="IPR046820">
    <property type="entry name" value="MmeI_TRD"/>
</dbReference>
<evidence type="ECO:0000313" key="6">
    <source>
        <dbReference type="Proteomes" id="UP000325933"/>
    </source>
</evidence>
<evidence type="ECO:0000313" key="7">
    <source>
        <dbReference type="Proteomes" id="UP000326364"/>
    </source>
</evidence>
<protein>
    <recommendedName>
        <fullName evidence="8">Class I SAM-dependent DNA methyltransferase</fullName>
    </recommendedName>
</protein>
<dbReference type="InterPro" id="IPR046818">
    <property type="entry name" value="MmeI_C"/>
</dbReference>
<dbReference type="Pfam" id="PF20466">
    <property type="entry name" value="MmeI_TRD"/>
    <property type="match status" value="1"/>
</dbReference>
<gene>
    <name evidence="5" type="ORF">F4U95_06845</name>
    <name evidence="4" type="ORF">F4U96_06895</name>
</gene>